<proteinExistence type="predicted"/>
<reference evidence="3 4" key="1">
    <citation type="submission" date="2014-07" db="EMBL/GenBank/DDBJ databases">
        <title>Draft genome of Clostridium celerecrescens 152B isolated from sediments associated with methane hydrate from Krishna Godavari basin.</title>
        <authorList>
            <person name="Honkalas V.S."/>
            <person name="Dabir A.P."/>
            <person name="Arora P."/>
            <person name="Dhakephalkar P.K."/>
        </authorList>
    </citation>
    <scope>NUCLEOTIDE SEQUENCE [LARGE SCALE GENOMIC DNA]</scope>
    <source>
        <strain evidence="3 4">152B</strain>
    </source>
</reference>
<keyword evidence="1" id="KW-1133">Transmembrane helix</keyword>
<gene>
    <name evidence="3" type="ORF">IO98_09795</name>
</gene>
<comment type="caution">
    <text evidence="3">The sequence shown here is derived from an EMBL/GenBank/DDBJ whole genome shotgun (WGS) entry which is preliminary data.</text>
</comment>
<feature type="transmembrane region" description="Helical" evidence="1">
    <location>
        <begin position="49"/>
        <end position="76"/>
    </location>
</feature>
<dbReference type="RefSeq" id="WP_038280554.1">
    <property type="nucleotide sequence ID" value="NZ_JPME01000012.1"/>
</dbReference>
<organism evidence="3 4">
    <name type="scientific">Lacrimispora celerecrescens</name>
    <dbReference type="NCBI Taxonomy" id="29354"/>
    <lineage>
        <taxon>Bacteria</taxon>
        <taxon>Bacillati</taxon>
        <taxon>Bacillota</taxon>
        <taxon>Clostridia</taxon>
        <taxon>Lachnospirales</taxon>
        <taxon>Lachnospiraceae</taxon>
        <taxon>Lacrimispora</taxon>
    </lineage>
</organism>
<feature type="transmembrane region" description="Helical" evidence="1">
    <location>
        <begin position="157"/>
        <end position="178"/>
    </location>
</feature>
<evidence type="ECO:0000259" key="2">
    <source>
        <dbReference type="Pfam" id="PF14501"/>
    </source>
</evidence>
<keyword evidence="1" id="KW-0812">Transmembrane</keyword>
<accession>A0A084JMR3</accession>
<name>A0A084JMR3_9FIRM</name>
<dbReference type="InterPro" id="IPR032834">
    <property type="entry name" value="NatK-like_C"/>
</dbReference>
<dbReference type="InterPro" id="IPR036890">
    <property type="entry name" value="HATPase_C_sf"/>
</dbReference>
<feature type="domain" description="Sensor histidine kinase NatK-like C-terminal" evidence="2">
    <location>
        <begin position="325"/>
        <end position="421"/>
    </location>
</feature>
<dbReference type="OrthoDB" id="9816523at2"/>
<dbReference type="SUPFAM" id="SSF55874">
    <property type="entry name" value="ATPase domain of HSP90 chaperone/DNA topoisomerase II/histidine kinase"/>
    <property type="match status" value="1"/>
</dbReference>
<keyword evidence="1" id="KW-0472">Membrane</keyword>
<evidence type="ECO:0000256" key="1">
    <source>
        <dbReference type="SAM" id="Phobius"/>
    </source>
</evidence>
<dbReference type="Proteomes" id="UP000028525">
    <property type="component" value="Unassembled WGS sequence"/>
</dbReference>
<dbReference type="PANTHER" id="PTHR40448:SF1">
    <property type="entry name" value="TWO-COMPONENT SENSOR HISTIDINE KINASE"/>
    <property type="match status" value="1"/>
</dbReference>
<dbReference type="CDD" id="cd16935">
    <property type="entry name" value="HATPase_AgrC-ComD-like"/>
    <property type="match status" value="1"/>
</dbReference>
<dbReference type="EMBL" id="JPME01000012">
    <property type="protein sequence ID" value="KEZ90247.1"/>
    <property type="molecule type" value="Genomic_DNA"/>
</dbReference>
<evidence type="ECO:0000313" key="4">
    <source>
        <dbReference type="Proteomes" id="UP000028525"/>
    </source>
</evidence>
<sequence length="428" mass="49130">MQLSMYDLIYLISNLFRTYVIYKFMMVLFDRNQLQVEGKWEFASYASCYAFISIIYLLTKISMVMLVSNICFLFLLTFNYKGSIKKRVFSAMAIYLTLMCIEVLLVLFIGYFKLPLLKQNNFDSVFGIVVMQIISYAVVLILSKYKHIKKGISIPSTYWMCISFIPFASIYLMLLLLSTGNLKVSYVVVGIILILVTNFSVFYLYDKLSEMFLEQSQKLLFAEQNKYYEKQLDIMKSSLEATQSIRHDMKNHLLTLQSLAQNHCYNELMQCLNDIISACEDQTVFSHSGNVVVDSILNFKLQVATKLDAEVFLDINLPKDLQIPAFDMATILGNLLDNAIDALEAIEDKRMVSVKIKLSRGQFIIKVSNTFNGIVIERANNLITKKKDDSSHGLGIKNIKKVLEKYNGSMDIEYNATTFTSILLMYVD</sequence>
<feature type="transmembrane region" description="Helical" evidence="1">
    <location>
        <begin position="124"/>
        <end position="145"/>
    </location>
</feature>
<feature type="transmembrane region" description="Helical" evidence="1">
    <location>
        <begin position="88"/>
        <end position="112"/>
    </location>
</feature>
<dbReference type="STRING" id="29354.IO98_09795"/>
<dbReference type="PANTHER" id="PTHR40448">
    <property type="entry name" value="TWO-COMPONENT SENSOR HISTIDINE KINASE"/>
    <property type="match status" value="1"/>
</dbReference>
<dbReference type="Pfam" id="PF14501">
    <property type="entry name" value="HATPase_c_5"/>
    <property type="match status" value="1"/>
</dbReference>
<feature type="transmembrane region" description="Helical" evidence="1">
    <location>
        <begin position="7"/>
        <end position="29"/>
    </location>
</feature>
<feature type="transmembrane region" description="Helical" evidence="1">
    <location>
        <begin position="184"/>
        <end position="205"/>
    </location>
</feature>
<evidence type="ECO:0000313" key="3">
    <source>
        <dbReference type="EMBL" id="KEZ90247.1"/>
    </source>
</evidence>
<dbReference type="AlphaFoldDB" id="A0A084JMR3"/>
<dbReference type="Gene3D" id="3.30.565.10">
    <property type="entry name" value="Histidine kinase-like ATPase, C-terminal domain"/>
    <property type="match status" value="1"/>
</dbReference>
<keyword evidence="4" id="KW-1185">Reference proteome</keyword>
<dbReference type="GO" id="GO:0042802">
    <property type="term" value="F:identical protein binding"/>
    <property type="evidence" value="ECO:0007669"/>
    <property type="project" value="TreeGrafter"/>
</dbReference>
<protein>
    <recommendedName>
        <fullName evidence="2">Sensor histidine kinase NatK-like C-terminal domain-containing protein</fullName>
    </recommendedName>
</protein>